<dbReference type="AlphaFoldDB" id="A0A839XV61"/>
<dbReference type="EMBL" id="JACIBS010000003">
    <property type="protein sequence ID" value="MBB3665274.1"/>
    <property type="molecule type" value="Genomic_DNA"/>
</dbReference>
<evidence type="ECO:0000313" key="1">
    <source>
        <dbReference type="EMBL" id="MBB3665274.1"/>
    </source>
</evidence>
<sequence length="372" mass="39392">MTGFHVSVPDLRGFGGQVGELGTGYTALGKGIGDKYTSALETADVKNQIIGGVGVLAPALVALQDQCDALMGAHISACKVMSESLEATDERLVGAANDYEGKDLEAEAELRKADPSEGAEATADAITRGSANESWGTDYNVDDYLTEDLAGTVIPEMAFKPTLESAKQALDKAGGGWFSKVEAVVEYFCGFSPSEEIVKPLIGDWGVLWYVADLHQGAAKAVNELSNVMYSGADALLGEYWAGDAADDFCQWILANWWRELHKHGALFDRSAARLNEIAHKLQADGQKIADGLLSVADIALDIALALRGAGKKGPVNPVSLVKDLGEAGYALGESLGTLGLSLYRASNTTLAELTSDLAKLNPPLNLKHYQQ</sequence>
<keyword evidence="2" id="KW-1185">Reference proteome</keyword>
<comment type="caution">
    <text evidence="1">The sequence shown here is derived from an EMBL/GenBank/DDBJ whole genome shotgun (WGS) entry which is preliminary data.</text>
</comment>
<dbReference type="RefSeq" id="WP_183786495.1">
    <property type="nucleotide sequence ID" value="NZ_JACIBS010000003.1"/>
</dbReference>
<evidence type="ECO:0000313" key="2">
    <source>
        <dbReference type="Proteomes" id="UP000564573"/>
    </source>
</evidence>
<gene>
    <name evidence="1" type="ORF">FB384_004227</name>
</gene>
<reference evidence="1 2" key="1">
    <citation type="submission" date="2020-08" db="EMBL/GenBank/DDBJ databases">
        <title>Sequencing the genomes of 1000 actinobacteria strains.</title>
        <authorList>
            <person name="Klenk H.-P."/>
        </authorList>
    </citation>
    <scope>NUCLEOTIDE SEQUENCE [LARGE SCALE GENOMIC DNA]</scope>
    <source>
        <strain evidence="1 2">DSM 45267</strain>
    </source>
</reference>
<accession>A0A839XV61</accession>
<organism evidence="1 2">
    <name type="scientific">Prauserella sediminis</name>
    <dbReference type="NCBI Taxonomy" id="577680"/>
    <lineage>
        <taxon>Bacteria</taxon>
        <taxon>Bacillati</taxon>
        <taxon>Actinomycetota</taxon>
        <taxon>Actinomycetes</taxon>
        <taxon>Pseudonocardiales</taxon>
        <taxon>Pseudonocardiaceae</taxon>
        <taxon>Prauserella</taxon>
        <taxon>Prauserella salsuginis group</taxon>
    </lineage>
</organism>
<name>A0A839XV61_9PSEU</name>
<dbReference type="Proteomes" id="UP000564573">
    <property type="component" value="Unassembled WGS sequence"/>
</dbReference>
<proteinExistence type="predicted"/>
<protein>
    <submittedName>
        <fullName evidence="1">Uncharacterized protein</fullName>
    </submittedName>
</protein>